<evidence type="ECO:0000313" key="1">
    <source>
        <dbReference type="EMBL" id="OHT05386.1"/>
    </source>
</evidence>
<dbReference type="RefSeq" id="XP_068358522.1">
    <property type="nucleotide sequence ID" value="XM_068492822.1"/>
</dbReference>
<dbReference type="OrthoDB" id="10554161at2759"/>
<sequence>MTSIIAVQKLAPQWAAAGLFLLLKDLRIDLSLIDESLIKIIEPLPNPTLKDEIIAMLPKAKEMDFYDCMLFYDSLQNIIASMVSPQLFPTIFDLCTFCFYNTLIIACKATDPNNTFVNEQSLAAPDMTFPTKFFPFIETALKFLYRVLENQKPTDFSQIRAKIHIFLNNFILHSAEGFNRKRYEGKIYSFLSADPSWFSVIMSRITNLVASIKQKDHKKALILLLRSLKYLRNASQESINELISLSSKVSDEAHTELVSFIAATILHSNAEAPEKFVSSVSKPSPTKKFEYQQMKAIIRLMSKESSKSRHKDFAKLLKSYQKNGSPKVEKLATLTANLLCPTKFPVDLFIKEINKLFFQKGKIPSLSEKRGANVDDVVDVYAAAATKDYAPIVSYITTVVSAFPQIKDQHRTTIFVLKLLAKIMAISEPATAQLVSAMSSFIPTFFSKDADRNLYKAALPCLGAFYKHYPKGQLQLPELIAEATMCDDIDVALACIQGYTYLMKNADVSLLPNALTLSIPRVLVSRINPNTTKSYFLATIDALTQYFETLHANSNGKNIPQIDTTLLAIDSSMFISIFFRSRQVHFKLYRLYSVLVKLTPTYFLGSYFLEHKGTSLRECFLKNEDWFVGIYIKAAEFWVNMDRFTNQNFTNKLLKELFVMARATRKGRKLEITQTLFETALDYIFQMKKEVMISYLEVLHPSVWPIMFAAYEKLYQKYNGQPWHNFLFIQSAFVNNPSFKDYEGPTSIFDQTLENYITTKKSRFEKDIPYEILMLNICSANARKNPSSLLSFANKNINLLNQILDKVNVRELFVINEAYMHAFLDFVGVVFNTLSVDASNINNVINYMIKITEKTNENSTLQSKINECFSGLFKMNKDSRSLIFQMILSSKCSSSIGWSIFNFGIEFSRVELTQFFVIAMSNYQSDPTLAIRIAKRLVGDKLTIGPLSEYDIETESKIWEAIEQNLTDEEVLAYAQLLADSVAGIQRHQNVSLFFTPFLEQNATADDFETVFTVVSSVYQDPSVLLPLQSTIHKIFSQNPQQIPKMFDLMFQDDNNHEAASFVAQLAFKACPTQVSEYLLKKLHMFTESDATCLWDSFEHDKTKAPVSCLSMILALVNGSLKHFESILGQISLYSLYAFDLQVQNNRVPPLLFSILHQLDSSIESFNNFVLDAAICEKLYNSVKQYSKQACEKLESVLIPRELPSNYFFIIKYIGPLVSPASLKPLIKLVVNFAKLDQINNFLLFVPIIIARLNNISDDENTLMFVRFILSFIYYSNDPRLIQTISEALPALIENHCPQLNIKPNIILMTALSTLLLVESLNSPIYTATVSFLRSLSKLVVPTSSKCISTAADILHSLWSLSGYHLDDIRSVDELTAKVSDLERASKSNVLAFLLRLTSSNIIQDYVFRYTIVSFVVKFIGDDLDILRGIEDITTLLLLSTIINDEEISSKYSSLLSYVIGISSDVPETAYDYLRLLSTPISFVDEDTNDVLRIISPEVCEIKPPGEVPDHLQNYIQSFLV</sequence>
<accession>A0A1J4K339</accession>
<evidence type="ECO:0000313" key="2">
    <source>
        <dbReference type="Proteomes" id="UP000179807"/>
    </source>
</evidence>
<dbReference type="VEuPathDB" id="TrichDB:TRFO_05982"/>
<dbReference type="SUPFAM" id="SSF48371">
    <property type="entry name" value="ARM repeat"/>
    <property type="match status" value="1"/>
</dbReference>
<dbReference type="InterPro" id="IPR016024">
    <property type="entry name" value="ARM-type_fold"/>
</dbReference>
<comment type="caution">
    <text evidence="1">The sequence shown here is derived from an EMBL/GenBank/DDBJ whole genome shotgun (WGS) entry which is preliminary data.</text>
</comment>
<keyword evidence="2" id="KW-1185">Reference proteome</keyword>
<dbReference type="GeneID" id="94827526"/>
<name>A0A1J4K339_9EUKA</name>
<protein>
    <submittedName>
        <fullName evidence="1">Uncharacterized protein</fullName>
    </submittedName>
</protein>
<organism evidence="1 2">
    <name type="scientific">Tritrichomonas foetus</name>
    <dbReference type="NCBI Taxonomy" id="1144522"/>
    <lineage>
        <taxon>Eukaryota</taxon>
        <taxon>Metamonada</taxon>
        <taxon>Parabasalia</taxon>
        <taxon>Tritrichomonadida</taxon>
        <taxon>Tritrichomonadidae</taxon>
        <taxon>Tritrichomonas</taxon>
    </lineage>
</organism>
<gene>
    <name evidence="1" type="ORF">TRFO_05982</name>
</gene>
<reference evidence="1" key="1">
    <citation type="submission" date="2016-10" db="EMBL/GenBank/DDBJ databases">
        <authorList>
            <person name="Benchimol M."/>
            <person name="Almeida L.G."/>
            <person name="Vasconcelos A.T."/>
            <person name="Perreira-Neves A."/>
            <person name="Rosa I.A."/>
            <person name="Tasca T."/>
            <person name="Bogo M.R."/>
            <person name="de Souza W."/>
        </authorList>
    </citation>
    <scope>NUCLEOTIDE SEQUENCE [LARGE SCALE GENOMIC DNA]</scope>
    <source>
        <strain evidence="1">K</strain>
    </source>
</reference>
<dbReference type="EMBL" id="MLAK01000760">
    <property type="protein sequence ID" value="OHT05386.1"/>
    <property type="molecule type" value="Genomic_DNA"/>
</dbReference>
<dbReference type="Proteomes" id="UP000179807">
    <property type="component" value="Unassembled WGS sequence"/>
</dbReference>
<proteinExistence type="predicted"/>